<dbReference type="InterPro" id="IPR056009">
    <property type="entry name" value="DUF7587"/>
</dbReference>
<protein>
    <recommendedName>
        <fullName evidence="1">DUF7587 domain-containing protein</fullName>
    </recommendedName>
</protein>
<accession>A0A2T4BFV6</accession>
<dbReference type="RefSeq" id="XP_024751478.1">
    <property type="nucleotide sequence ID" value="XM_024894039.1"/>
</dbReference>
<evidence type="ECO:0000259" key="1">
    <source>
        <dbReference type="Pfam" id="PF24494"/>
    </source>
</evidence>
<dbReference type="OrthoDB" id="5151300at2759"/>
<dbReference type="Proteomes" id="UP000241546">
    <property type="component" value="Unassembled WGS sequence"/>
</dbReference>
<reference evidence="3" key="1">
    <citation type="submission" date="2016-07" db="EMBL/GenBank/DDBJ databases">
        <title>Multiple horizontal gene transfer events from other fungi enriched the ability of initially mycotrophic Trichoderma (Ascomycota) to feed on dead plant biomass.</title>
        <authorList>
            <consortium name="DOE Joint Genome Institute"/>
            <person name="Atanasova L."/>
            <person name="Chenthamara K."/>
            <person name="Zhang J."/>
            <person name="Grujic M."/>
            <person name="Henrissat B."/>
            <person name="Kuo A."/>
            <person name="Aerts A."/>
            <person name="Salamov A."/>
            <person name="Lipzen A."/>
            <person name="Labutti K."/>
            <person name="Barry K."/>
            <person name="Miao Y."/>
            <person name="Rahimi M.J."/>
            <person name="Shen Q."/>
            <person name="Grigoriev I.V."/>
            <person name="Kubicek C.P."/>
            <person name="Druzhinina I.S."/>
        </authorList>
    </citation>
    <scope>NUCLEOTIDE SEQUENCE [LARGE SCALE GENOMIC DNA]</scope>
    <source>
        <strain evidence="3">TUCIM 6016</strain>
    </source>
</reference>
<feature type="domain" description="DUF7587" evidence="1">
    <location>
        <begin position="15"/>
        <end position="119"/>
    </location>
</feature>
<dbReference type="PANTHER" id="PTHR40781">
    <property type="match status" value="1"/>
</dbReference>
<gene>
    <name evidence="2" type="ORF">BBK36DRAFT_1157830</name>
</gene>
<dbReference type="Pfam" id="PF24494">
    <property type="entry name" value="DUF7587"/>
    <property type="match status" value="1"/>
</dbReference>
<organism evidence="2 3">
    <name type="scientific">Trichoderma citrinoviride</name>
    <dbReference type="NCBI Taxonomy" id="58853"/>
    <lineage>
        <taxon>Eukaryota</taxon>
        <taxon>Fungi</taxon>
        <taxon>Dikarya</taxon>
        <taxon>Ascomycota</taxon>
        <taxon>Pezizomycotina</taxon>
        <taxon>Sordariomycetes</taxon>
        <taxon>Hypocreomycetidae</taxon>
        <taxon>Hypocreales</taxon>
        <taxon>Hypocreaceae</taxon>
        <taxon>Trichoderma</taxon>
    </lineage>
</organism>
<proteinExistence type="predicted"/>
<sequence length="138" mass="15895">MSGHFDADAYKRNSLPKTFYRVTYPGSQARDEDTGDYVSDTNLEISDNLHLKQVAENHFYWRREPSPFVSVFSDKKHALNWAYRRVDRLNCGLDEVYISKIDTAKLPLGTRVFDATFLVGVLDIYHPSPQSLNLYGKT</sequence>
<dbReference type="EMBL" id="KZ680210">
    <property type="protein sequence ID" value="PTB68158.1"/>
    <property type="molecule type" value="Genomic_DNA"/>
</dbReference>
<dbReference type="PANTHER" id="PTHR40781:SF1">
    <property type="match status" value="1"/>
</dbReference>
<keyword evidence="3" id="KW-1185">Reference proteome</keyword>
<name>A0A2T4BFV6_9HYPO</name>
<evidence type="ECO:0000313" key="3">
    <source>
        <dbReference type="Proteomes" id="UP000241546"/>
    </source>
</evidence>
<dbReference type="GeneID" id="36602157"/>
<dbReference type="AlphaFoldDB" id="A0A2T4BFV6"/>
<evidence type="ECO:0000313" key="2">
    <source>
        <dbReference type="EMBL" id="PTB68158.1"/>
    </source>
</evidence>